<dbReference type="AlphaFoldDB" id="X0XYP2"/>
<organism evidence="2">
    <name type="scientific">marine sediment metagenome</name>
    <dbReference type="NCBI Taxonomy" id="412755"/>
    <lineage>
        <taxon>unclassified sequences</taxon>
        <taxon>metagenomes</taxon>
        <taxon>ecological metagenomes</taxon>
    </lineage>
</organism>
<proteinExistence type="predicted"/>
<evidence type="ECO:0000313" key="2">
    <source>
        <dbReference type="EMBL" id="GAG41718.1"/>
    </source>
</evidence>
<dbReference type="Pfam" id="PF22262">
    <property type="entry name" value="DUF6950"/>
    <property type="match status" value="1"/>
</dbReference>
<sequence length="62" mass="7178">MIILEDWENRLCNYLVSVRYARFRWGRHDCCTFGADVNRAVTGRIVTLPGYKTIVQAEDTLA</sequence>
<feature type="non-terminal residue" evidence="2">
    <location>
        <position position="62"/>
    </location>
</feature>
<gene>
    <name evidence="2" type="ORF">S01H1_64429</name>
</gene>
<dbReference type="EMBL" id="BARS01042466">
    <property type="protein sequence ID" value="GAG41718.1"/>
    <property type="molecule type" value="Genomic_DNA"/>
</dbReference>
<protein>
    <recommendedName>
        <fullName evidence="1">DUF6950 domain-containing protein</fullName>
    </recommendedName>
</protein>
<feature type="domain" description="DUF6950" evidence="1">
    <location>
        <begin position="4"/>
        <end position="61"/>
    </location>
</feature>
<name>X0XYP2_9ZZZZ</name>
<dbReference type="InterPro" id="IPR053802">
    <property type="entry name" value="DUF6950"/>
</dbReference>
<accession>X0XYP2</accession>
<evidence type="ECO:0000259" key="1">
    <source>
        <dbReference type="Pfam" id="PF22262"/>
    </source>
</evidence>
<reference evidence="2" key="1">
    <citation type="journal article" date="2014" name="Front. Microbiol.">
        <title>High frequency of phylogenetically diverse reductive dehalogenase-homologous genes in deep subseafloor sedimentary metagenomes.</title>
        <authorList>
            <person name="Kawai M."/>
            <person name="Futagami T."/>
            <person name="Toyoda A."/>
            <person name="Takaki Y."/>
            <person name="Nishi S."/>
            <person name="Hori S."/>
            <person name="Arai W."/>
            <person name="Tsubouchi T."/>
            <person name="Morono Y."/>
            <person name="Uchiyama I."/>
            <person name="Ito T."/>
            <person name="Fujiyama A."/>
            <person name="Inagaki F."/>
            <person name="Takami H."/>
        </authorList>
    </citation>
    <scope>NUCLEOTIDE SEQUENCE</scope>
    <source>
        <strain evidence="2">Expedition CK06-06</strain>
    </source>
</reference>
<comment type="caution">
    <text evidence="2">The sequence shown here is derived from an EMBL/GenBank/DDBJ whole genome shotgun (WGS) entry which is preliminary data.</text>
</comment>